<dbReference type="EMBL" id="FOYO01000001">
    <property type="protein sequence ID" value="SFR39156.1"/>
    <property type="molecule type" value="Genomic_DNA"/>
</dbReference>
<protein>
    <submittedName>
        <fullName evidence="1">Uncharacterized protein</fullName>
    </submittedName>
</protein>
<proteinExistence type="predicted"/>
<keyword evidence="2" id="KW-1185">Reference proteome</keyword>
<accession>A0A1I6GAB4</accession>
<reference evidence="2" key="1">
    <citation type="submission" date="2016-10" db="EMBL/GenBank/DDBJ databases">
        <authorList>
            <person name="Varghese N."/>
            <person name="Submissions S."/>
        </authorList>
    </citation>
    <scope>NUCLEOTIDE SEQUENCE [LARGE SCALE GENOMIC DNA]</scope>
    <source>
        <strain evidence="2">DSM 26921</strain>
    </source>
</reference>
<sequence>MVDEEADAVVKAVEEIATKYIDMELTPAVRDQILGHIDAHEAILRAMFENRMTVGPKLGVAENEGYFSGKVVGLTGFAKMAVDPTTRESYGTTQILENVRHFAYSVRGLLPAHDEQGE</sequence>
<dbReference type="AlphaFoldDB" id="A0A1I6GAB4"/>
<dbReference type="OrthoDB" id="9843685at2"/>
<organism evidence="1 2">
    <name type="scientific">Litoreibacter janthinus</name>
    <dbReference type="NCBI Taxonomy" id="670154"/>
    <lineage>
        <taxon>Bacteria</taxon>
        <taxon>Pseudomonadati</taxon>
        <taxon>Pseudomonadota</taxon>
        <taxon>Alphaproteobacteria</taxon>
        <taxon>Rhodobacterales</taxon>
        <taxon>Roseobacteraceae</taxon>
        <taxon>Litoreibacter</taxon>
    </lineage>
</organism>
<name>A0A1I6GAB4_9RHOB</name>
<gene>
    <name evidence="1" type="ORF">SAMN04488002_1145</name>
</gene>
<evidence type="ECO:0000313" key="2">
    <source>
        <dbReference type="Proteomes" id="UP000199658"/>
    </source>
</evidence>
<dbReference type="Proteomes" id="UP000199658">
    <property type="component" value="Unassembled WGS sequence"/>
</dbReference>
<evidence type="ECO:0000313" key="1">
    <source>
        <dbReference type="EMBL" id="SFR39156.1"/>
    </source>
</evidence>
<dbReference type="RefSeq" id="WP_090213605.1">
    <property type="nucleotide sequence ID" value="NZ_FOYO01000001.1"/>
</dbReference>